<organism evidence="15 16">
    <name type="scientific">Dibothriocephalus latus</name>
    <name type="common">Fish tapeworm</name>
    <name type="synonym">Diphyllobothrium latum</name>
    <dbReference type="NCBI Taxonomy" id="60516"/>
    <lineage>
        <taxon>Eukaryota</taxon>
        <taxon>Metazoa</taxon>
        <taxon>Spiralia</taxon>
        <taxon>Lophotrochozoa</taxon>
        <taxon>Platyhelminthes</taxon>
        <taxon>Cestoda</taxon>
        <taxon>Eucestoda</taxon>
        <taxon>Diphyllobothriidea</taxon>
        <taxon>Diphyllobothriidae</taxon>
        <taxon>Dibothriocephalus</taxon>
    </lineage>
</organism>
<reference evidence="15 16" key="1">
    <citation type="submission" date="2018-11" db="EMBL/GenBank/DDBJ databases">
        <authorList>
            <consortium name="Pathogen Informatics"/>
        </authorList>
    </citation>
    <scope>NUCLEOTIDE SEQUENCE [LARGE SCALE GENOMIC DNA]</scope>
</reference>
<evidence type="ECO:0000256" key="10">
    <source>
        <dbReference type="ARBA" id="ARBA00023209"/>
    </source>
</evidence>
<dbReference type="GO" id="GO:0016746">
    <property type="term" value="F:acyltransferase activity"/>
    <property type="evidence" value="ECO:0007669"/>
    <property type="project" value="UniProtKB-KW"/>
</dbReference>
<feature type="region of interest" description="Disordered" evidence="13">
    <location>
        <begin position="195"/>
        <end position="240"/>
    </location>
</feature>
<evidence type="ECO:0000256" key="1">
    <source>
        <dbReference type="ARBA" id="ARBA00004141"/>
    </source>
</evidence>
<keyword evidence="9 14" id="KW-0472">Membrane</keyword>
<evidence type="ECO:0000256" key="14">
    <source>
        <dbReference type="SAM" id="Phobius"/>
    </source>
</evidence>
<gene>
    <name evidence="15" type="ORF">DILT_LOCUS9103</name>
</gene>
<dbReference type="GO" id="GO:0006656">
    <property type="term" value="P:phosphatidylcholine biosynthetic process"/>
    <property type="evidence" value="ECO:0007669"/>
    <property type="project" value="TreeGrafter"/>
</dbReference>
<name>A0A3P7NYI6_DIBLA</name>
<dbReference type="EMBL" id="UYRU01056003">
    <property type="protein sequence ID" value="VDN13272.1"/>
    <property type="molecule type" value="Genomic_DNA"/>
</dbReference>
<evidence type="ECO:0000256" key="4">
    <source>
        <dbReference type="ARBA" id="ARBA00022516"/>
    </source>
</evidence>
<keyword evidence="8" id="KW-0443">Lipid metabolism</keyword>
<proteinExistence type="inferred from homology"/>
<feature type="compositionally biased region" description="Acidic residues" evidence="13">
    <location>
        <begin position="210"/>
        <end position="240"/>
    </location>
</feature>
<protein>
    <recommendedName>
        <fullName evidence="3">Glycerophosphocholine acyltransferase 1</fullName>
    </recommendedName>
</protein>
<accession>A0A3P7NYI6</accession>
<evidence type="ECO:0000256" key="3">
    <source>
        <dbReference type="ARBA" id="ARBA00019082"/>
    </source>
</evidence>
<keyword evidence="12" id="KW-0012">Acyltransferase</keyword>
<keyword evidence="4" id="KW-0444">Lipid biosynthesis</keyword>
<feature type="transmembrane region" description="Helical" evidence="14">
    <location>
        <begin position="12"/>
        <end position="35"/>
    </location>
</feature>
<dbReference type="PANTHER" id="PTHR31201">
    <property type="entry name" value="OS01G0585100 PROTEIN"/>
    <property type="match status" value="1"/>
</dbReference>
<dbReference type="GO" id="GO:0016020">
    <property type="term" value="C:membrane"/>
    <property type="evidence" value="ECO:0007669"/>
    <property type="project" value="UniProtKB-SubCell"/>
</dbReference>
<evidence type="ECO:0000256" key="9">
    <source>
        <dbReference type="ARBA" id="ARBA00023136"/>
    </source>
</evidence>
<evidence type="ECO:0000313" key="15">
    <source>
        <dbReference type="EMBL" id="VDN13272.1"/>
    </source>
</evidence>
<feature type="transmembrane region" description="Helical" evidence="14">
    <location>
        <begin position="153"/>
        <end position="172"/>
    </location>
</feature>
<dbReference type="Proteomes" id="UP000281553">
    <property type="component" value="Unassembled WGS sequence"/>
</dbReference>
<dbReference type="Pfam" id="PF10998">
    <property type="entry name" value="DUF2838"/>
    <property type="match status" value="1"/>
</dbReference>
<evidence type="ECO:0000256" key="7">
    <source>
        <dbReference type="ARBA" id="ARBA00022989"/>
    </source>
</evidence>
<keyword evidence="6 14" id="KW-0812">Transmembrane</keyword>
<dbReference type="InterPro" id="IPR021261">
    <property type="entry name" value="GPCAT"/>
</dbReference>
<evidence type="ECO:0000256" key="11">
    <source>
        <dbReference type="ARBA" id="ARBA00023264"/>
    </source>
</evidence>
<keyword evidence="7 14" id="KW-1133">Transmembrane helix</keyword>
<evidence type="ECO:0000256" key="2">
    <source>
        <dbReference type="ARBA" id="ARBA00006675"/>
    </source>
</evidence>
<feature type="transmembrane region" description="Helical" evidence="14">
    <location>
        <begin position="97"/>
        <end position="122"/>
    </location>
</feature>
<comment type="subcellular location">
    <subcellularLocation>
        <location evidence="1">Membrane</location>
        <topology evidence="1">Multi-pass membrane protein</topology>
    </subcellularLocation>
</comment>
<keyword evidence="10" id="KW-0594">Phospholipid biosynthesis</keyword>
<dbReference type="AlphaFoldDB" id="A0A3P7NYI6"/>
<evidence type="ECO:0000313" key="16">
    <source>
        <dbReference type="Proteomes" id="UP000281553"/>
    </source>
</evidence>
<evidence type="ECO:0000256" key="6">
    <source>
        <dbReference type="ARBA" id="ARBA00022692"/>
    </source>
</evidence>
<evidence type="ECO:0000256" key="8">
    <source>
        <dbReference type="ARBA" id="ARBA00023098"/>
    </source>
</evidence>
<evidence type="ECO:0000256" key="5">
    <source>
        <dbReference type="ARBA" id="ARBA00022679"/>
    </source>
</evidence>
<keyword evidence="16" id="KW-1185">Reference proteome</keyword>
<dbReference type="PANTHER" id="PTHR31201:SF1">
    <property type="entry name" value="GLYCEROPHOSPHOCHOLINE ACYLTRANSFERASE 1"/>
    <property type="match status" value="1"/>
</dbReference>
<sequence length="240" mass="27588">MAHSLFFRGFPGVPHLLEVQFALANGPVFMGCFIYRNSFAFHNLDKMTTCLIHILPPLISYCIRWFPEASSVWWWHKFEDTSAAPQVENWYHVNNWIYLYAIPNAVFIVHCIIYHVVVHVIFKPSEKYNDSYRYLCTKTTIVQKPKQKLPPNFFVHTAMLFVIFFDMTWNGACYFVDYLPTLALRKAIADGTIPAPQAQTSGAKSGKGDETDDELDGDEIEVGDEASVEYEMGDSEDEDY</sequence>
<evidence type="ECO:0000256" key="12">
    <source>
        <dbReference type="ARBA" id="ARBA00023315"/>
    </source>
</evidence>
<keyword evidence="11" id="KW-1208">Phospholipid metabolism</keyword>
<comment type="similarity">
    <text evidence="2">Belongs to the GPC1 family.</text>
</comment>
<keyword evidence="5" id="KW-0808">Transferase</keyword>
<dbReference type="OrthoDB" id="406287at2759"/>
<evidence type="ECO:0000256" key="13">
    <source>
        <dbReference type="SAM" id="MobiDB-lite"/>
    </source>
</evidence>